<dbReference type="EMBL" id="MGDZ01000004">
    <property type="protein sequence ID" value="OGL74207.1"/>
    <property type="molecule type" value="Genomic_DNA"/>
</dbReference>
<organism evidence="1 2">
    <name type="scientific">Candidatus Uhrbacteria bacterium RIFCSPHIGHO2_02_FULL_57_19</name>
    <dbReference type="NCBI Taxonomy" id="1802391"/>
    <lineage>
        <taxon>Bacteria</taxon>
        <taxon>Candidatus Uhriibacteriota</taxon>
    </lineage>
</organism>
<comment type="caution">
    <text evidence="1">The sequence shown here is derived from an EMBL/GenBank/DDBJ whole genome shotgun (WGS) entry which is preliminary data.</text>
</comment>
<sequence length="118" mass="13143">MDAGLWEKLQRMAAAGDRVVVVNDGEAFVLIPLADYERMRNGEASLQKLPGFEMETFVLHPEPAAPVTDKRSLELGPAGLWAPQPEREEERFSLGDGELGLAADEAEEEERFYLEPVE</sequence>
<proteinExistence type="predicted"/>
<name>A0A1F7U916_9BACT</name>
<dbReference type="Proteomes" id="UP000176303">
    <property type="component" value="Unassembled WGS sequence"/>
</dbReference>
<protein>
    <recommendedName>
        <fullName evidence="3">Antitoxin</fullName>
    </recommendedName>
</protein>
<dbReference type="AlphaFoldDB" id="A0A1F7U916"/>
<dbReference type="NCBIfam" id="TIGR01552">
    <property type="entry name" value="phd_fam"/>
    <property type="match status" value="1"/>
</dbReference>
<evidence type="ECO:0000313" key="2">
    <source>
        <dbReference type="Proteomes" id="UP000176303"/>
    </source>
</evidence>
<evidence type="ECO:0008006" key="3">
    <source>
        <dbReference type="Google" id="ProtNLM"/>
    </source>
</evidence>
<reference evidence="1 2" key="1">
    <citation type="journal article" date="2016" name="Nat. Commun.">
        <title>Thousands of microbial genomes shed light on interconnected biogeochemical processes in an aquifer system.</title>
        <authorList>
            <person name="Anantharaman K."/>
            <person name="Brown C.T."/>
            <person name="Hug L.A."/>
            <person name="Sharon I."/>
            <person name="Castelle C.J."/>
            <person name="Probst A.J."/>
            <person name="Thomas B.C."/>
            <person name="Singh A."/>
            <person name="Wilkins M.J."/>
            <person name="Karaoz U."/>
            <person name="Brodie E.L."/>
            <person name="Williams K.H."/>
            <person name="Hubbard S.S."/>
            <person name="Banfield J.F."/>
        </authorList>
    </citation>
    <scope>NUCLEOTIDE SEQUENCE [LARGE SCALE GENOMIC DNA]</scope>
</reference>
<evidence type="ECO:0000313" key="1">
    <source>
        <dbReference type="EMBL" id="OGL74207.1"/>
    </source>
</evidence>
<accession>A0A1F7U916</accession>
<dbReference type="STRING" id="1802391.A3D72_03430"/>
<gene>
    <name evidence="1" type="ORF">A3D72_03430</name>
</gene>